<dbReference type="RefSeq" id="WP_284327430.1">
    <property type="nucleotide sequence ID" value="NZ_BSUN01000001.1"/>
</dbReference>
<accession>A0ABQ6IB79</accession>
<evidence type="ECO:0000313" key="1">
    <source>
        <dbReference type="EMBL" id="GMA34501.1"/>
    </source>
</evidence>
<reference evidence="2" key="1">
    <citation type="journal article" date="2019" name="Int. J. Syst. Evol. Microbiol.">
        <title>The Global Catalogue of Microorganisms (GCM) 10K type strain sequencing project: providing services to taxonomists for standard genome sequencing and annotation.</title>
        <authorList>
            <consortium name="The Broad Institute Genomics Platform"/>
            <consortium name="The Broad Institute Genome Sequencing Center for Infectious Disease"/>
            <person name="Wu L."/>
            <person name="Ma J."/>
        </authorList>
    </citation>
    <scope>NUCLEOTIDE SEQUENCE [LARGE SCALE GENOMIC DNA]</scope>
    <source>
        <strain evidence="2">NBRC 112299</strain>
    </source>
</reference>
<sequence>MSLPGFAQAADAAAASAAVTEASGTPAPSEASAAKVAVASALRPVAEPAAPAPRITFQGVGKRAEIAEMPCPTCFIDLPGTGICDLCG</sequence>
<gene>
    <name evidence="1" type="ORF">GCM10025876_07050</name>
</gene>
<dbReference type="EMBL" id="BSUN01000001">
    <property type="protein sequence ID" value="GMA34501.1"/>
    <property type="molecule type" value="Genomic_DNA"/>
</dbReference>
<proteinExistence type="predicted"/>
<evidence type="ECO:0000313" key="2">
    <source>
        <dbReference type="Proteomes" id="UP001157125"/>
    </source>
</evidence>
<keyword evidence="2" id="KW-1185">Reference proteome</keyword>
<comment type="caution">
    <text evidence="1">The sequence shown here is derived from an EMBL/GenBank/DDBJ whole genome shotgun (WGS) entry which is preliminary data.</text>
</comment>
<organism evidence="1 2">
    <name type="scientific">Demequina litorisediminis</name>
    <dbReference type="NCBI Taxonomy" id="1849022"/>
    <lineage>
        <taxon>Bacteria</taxon>
        <taxon>Bacillati</taxon>
        <taxon>Actinomycetota</taxon>
        <taxon>Actinomycetes</taxon>
        <taxon>Micrococcales</taxon>
        <taxon>Demequinaceae</taxon>
        <taxon>Demequina</taxon>
    </lineage>
</organism>
<dbReference type="Proteomes" id="UP001157125">
    <property type="component" value="Unassembled WGS sequence"/>
</dbReference>
<name>A0ABQ6IB79_9MICO</name>
<protein>
    <submittedName>
        <fullName evidence="1">Uncharacterized protein</fullName>
    </submittedName>
</protein>